<comment type="caution">
    <text evidence="3">The sequence shown here is derived from an EMBL/GenBank/DDBJ whole genome shotgun (WGS) entry which is preliminary data.</text>
</comment>
<name>A0ABW7EZ84_9BURK</name>
<dbReference type="Pfam" id="PF13560">
    <property type="entry name" value="HTH_31"/>
    <property type="match status" value="1"/>
</dbReference>
<dbReference type="PANTHER" id="PTHR46558:SF11">
    <property type="entry name" value="HTH-TYPE TRANSCRIPTIONAL REGULATOR XRE"/>
    <property type="match status" value="1"/>
</dbReference>
<sequence>MAAHEFPAATKTISAEEREFFVSMGERIASLRRDHAVTQVQLAEALGVSQQTMQSYEVGRRRIPVSALPALARTLSVSLEELFGEVSPKPARSRRGPVPQWQEHIEAIAKLPRTQQRFVTQMLATALAQQARS</sequence>
<protein>
    <submittedName>
        <fullName evidence="3">Helix-turn-helix domain-containing protein</fullName>
    </submittedName>
</protein>
<dbReference type="PANTHER" id="PTHR46558">
    <property type="entry name" value="TRACRIPTIONAL REGULATORY PROTEIN-RELATED-RELATED"/>
    <property type="match status" value="1"/>
</dbReference>
<reference evidence="3 4" key="1">
    <citation type="submission" date="2024-08" db="EMBL/GenBank/DDBJ databases">
        <authorList>
            <person name="Lu H."/>
        </authorList>
    </citation>
    <scope>NUCLEOTIDE SEQUENCE [LARGE SCALE GENOMIC DNA]</scope>
    <source>
        <strain evidence="3 4">LYH14W</strain>
    </source>
</reference>
<dbReference type="InterPro" id="IPR010982">
    <property type="entry name" value="Lambda_DNA-bd_dom_sf"/>
</dbReference>
<evidence type="ECO:0000313" key="4">
    <source>
        <dbReference type="Proteomes" id="UP001606210"/>
    </source>
</evidence>
<dbReference type="InterPro" id="IPR001387">
    <property type="entry name" value="Cro/C1-type_HTH"/>
</dbReference>
<organism evidence="3 4">
    <name type="scientific">Pelomonas parva</name>
    <dbReference type="NCBI Taxonomy" id="3299032"/>
    <lineage>
        <taxon>Bacteria</taxon>
        <taxon>Pseudomonadati</taxon>
        <taxon>Pseudomonadota</taxon>
        <taxon>Betaproteobacteria</taxon>
        <taxon>Burkholderiales</taxon>
        <taxon>Sphaerotilaceae</taxon>
        <taxon>Roseateles</taxon>
    </lineage>
</organism>
<dbReference type="RefSeq" id="WP_394476019.1">
    <property type="nucleotide sequence ID" value="NZ_JBIGHV010000001.1"/>
</dbReference>
<dbReference type="SMART" id="SM00530">
    <property type="entry name" value="HTH_XRE"/>
    <property type="match status" value="1"/>
</dbReference>
<evidence type="ECO:0000259" key="2">
    <source>
        <dbReference type="PROSITE" id="PS50943"/>
    </source>
</evidence>
<dbReference type="EMBL" id="JBIGHV010000001">
    <property type="protein sequence ID" value="MFG6428971.1"/>
    <property type="molecule type" value="Genomic_DNA"/>
</dbReference>
<dbReference type="CDD" id="cd00093">
    <property type="entry name" value="HTH_XRE"/>
    <property type="match status" value="1"/>
</dbReference>
<dbReference type="Gene3D" id="1.10.260.40">
    <property type="entry name" value="lambda repressor-like DNA-binding domains"/>
    <property type="match status" value="1"/>
</dbReference>
<feature type="domain" description="HTH cro/C1-type" evidence="2">
    <location>
        <begin position="28"/>
        <end position="82"/>
    </location>
</feature>
<evidence type="ECO:0000256" key="1">
    <source>
        <dbReference type="ARBA" id="ARBA00023125"/>
    </source>
</evidence>
<accession>A0ABW7EZ84</accession>
<dbReference type="SUPFAM" id="SSF47413">
    <property type="entry name" value="lambda repressor-like DNA-binding domains"/>
    <property type="match status" value="1"/>
</dbReference>
<keyword evidence="4" id="KW-1185">Reference proteome</keyword>
<gene>
    <name evidence="3" type="ORF">ACG00Y_03555</name>
</gene>
<dbReference type="PROSITE" id="PS50943">
    <property type="entry name" value="HTH_CROC1"/>
    <property type="match status" value="1"/>
</dbReference>
<evidence type="ECO:0000313" key="3">
    <source>
        <dbReference type="EMBL" id="MFG6428971.1"/>
    </source>
</evidence>
<proteinExistence type="predicted"/>
<keyword evidence="1" id="KW-0238">DNA-binding</keyword>
<dbReference type="Proteomes" id="UP001606210">
    <property type="component" value="Unassembled WGS sequence"/>
</dbReference>